<organism evidence="2 3">
    <name type="scientific">Aquibacillus albus</name>
    <dbReference type="NCBI Taxonomy" id="1168171"/>
    <lineage>
        <taxon>Bacteria</taxon>
        <taxon>Bacillati</taxon>
        <taxon>Bacillota</taxon>
        <taxon>Bacilli</taxon>
        <taxon>Bacillales</taxon>
        <taxon>Bacillaceae</taxon>
        <taxon>Aquibacillus</taxon>
    </lineage>
</organism>
<accession>A0ABS2MWG0</accession>
<dbReference type="Proteomes" id="UP001296943">
    <property type="component" value="Unassembled WGS sequence"/>
</dbReference>
<comment type="caution">
    <text evidence="2">The sequence shown here is derived from an EMBL/GenBank/DDBJ whole genome shotgun (WGS) entry which is preliminary data.</text>
</comment>
<dbReference type="InterPro" id="IPR058355">
    <property type="entry name" value="DUF8042"/>
</dbReference>
<protein>
    <recommendedName>
        <fullName evidence="1">DUF8042 domain-containing protein</fullName>
    </recommendedName>
</protein>
<keyword evidence="3" id="KW-1185">Reference proteome</keyword>
<dbReference type="EMBL" id="JAFBDR010000003">
    <property type="protein sequence ID" value="MBM7570231.1"/>
    <property type="molecule type" value="Genomic_DNA"/>
</dbReference>
<name>A0ABS2MWG0_9BACI</name>
<reference evidence="2 3" key="1">
    <citation type="submission" date="2021-01" db="EMBL/GenBank/DDBJ databases">
        <title>Genomic Encyclopedia of Type Strains, Phase IV (KMG-IV): sequencing the most valuable type-strain genomes for metagenomic binning, comparative biology and taxonomic classification.</title>
        <authorList>
            <person name="Goeker M."/>
        </authorList>
    </citation>
    <scope>NUCLEOTIDE SEQUENCE [LARGE SCALE GENOMIC DNA]</scope>
    <source>
        <strain evidence="2 3">DSM 23711</strain>
    </source>
</reference>
<sequence>MPELTETQHLMLREYAELLPTMSEGFEYIEANLTDDTPPQVLNVYQDLLKAFEQLDACHQQMTEIFSDQAFVQSLTEDFNNIIHLLFGWHTTTTNVEKKELLNHQVIPAFEDWRTKINHFLSAHIVQ</sequence>
<evidence type="ECO:0000259" key="1">
    <source>
        <dbReference type="Pfam" id="PF26154"/>
    </source>
</evidence>
<dbReference type="RefSeq" id="WP_204497673.1">
    <property type="nucleotide sequence ID" value="NZ_JAFBDR010000003.1"/>
</dbReference>
<dbReference type="Pfam" id="PF26154">
    <property type="entry name" value="DUF8042"/>
    <property type="match status" value="1"/>
</dbReference>
<feature type="domain" description="DUF8042" evidence="1">
    <location>
        <begin position="5"/>
        <end position="121"/>
    </location>
</feature>
<evidence type="ECO:0000313" key="3">
    <source>
        <dbReference type="Proteomes" id="UP001296943"/>
    </source>
</evidence>
<proteinExistence type="predicted"/>
<evidence type="ECO:0000313" key="2">
    <source>
        <dbReference type="EMBL" id="MBM7570231.1"/>
    </source>
</evidence>
<gene>
    <name evidence="2" type="ORF">JOC48_000709</name>
</gene>